<dbReference type="Pfam" id="PF05199">
    <property type="entry name" value="GMC_oxred_C"/>
    <property type="match status" value="1"/>
</dbReference>
<feature type="binding site" evidence="5">
    <location>
        <position position="88"/>
    </location>
    <ligand>
        <name>FAD</name>
        <dbReference type="ChEBI" id="CHEBI:57692"/>
    </ligand>
</feature>
<proteinExistence type="inferred from homology"/>
<dbReference type="PANTHER" id="PTHR11552:SF147">
    <property type="entry name" value="CHOLINE DEHYDROGENASE, MITOCHONDRIAL"/>
    <property type="match status" value="1"/>
</dbReference>
<comment type="similarity">
    <text evidence="2 6">Belongs to the GMC oxidoreductase family.</text>
</comment>
<dbReference type="PROSITE" id="PS00623">
    <property type="entry name" value="GMC_OXRED_1"/>
    <property type="match status" value="1"/>
</dbReference>
<dbReference type="InterPro" id="IPR000172">
    <property type="entry name" value="GMC_OxRdtase_N"/>
</dbReference>
<evidence type="ECO:0000256" key="5">
    <source>
        <dbReference type="PIRSR" id="PIRSR000137-2"/>
    </source>
</evidence>
<evidence type="ECO:0000313" key="10">
    <source>
        <dbReference type="Proteomes" id="UP001186944"/>
    </source>
</evidence>
<evidence type="ECO:0000256" key="2">
    <source>
        <dbReference type="ARBA" id="ARBA00010790"/>
    </source>
</evidence>
<dbReference type="Gene3D" id="3.50.50.60">
    <property type="entry name" value="FAD/NAD(P)-binding domain"/>
    <property type="match status" value="2"/>
</dbReference>
<evidence type="ECO:0000259" key="8">
    <source>
        <dbReference type="PROSITE" id="PS00624"/>
    </source>
</evidence>
<name>A0AA88XTQ1_PINIB</name>
<dbReference type="GO" id="GO:0016614">
    <property type="term" value="F:oxidoreductase activity, acting on CH-OH group of donors"/>
    <property type="evidence" value="ECO:0007669"/>
    <property type="project" value="InterPro"/>
</dbReference>
<dbReference type="SUPFAM" id="SSF54373">
    <property type="entry name" value="FAD-linked reductases, C-terminal domain"/>
    <property type="match status" value="1"/>
</dbReference>
<organism evidence="9 10">
    <name type="scientific">Pinctada imbricata</name>
    <name type="common">Atlantic pearl-oyster</name>
    <name type="synonym">Pinctada martensii</name>
    <dbReference type="NCBI Taxonomy" id="66713"/>
    <lineage>
        <taxon>Eukaryota</taxon>
        <taxon>Metazoa</taxon>
        <taxon>Spiralia</taxon>
        <taxon>Lophotrochozoa</taxon>
        <taxon>Mollusca</taxon>
        <taxon>Bivalvia</taxon>
        <taxon>Autobranchia</taxon>
        <taxon>Pteriomorphia</taxon>
        <taxon>Pterioida</taxon>
        <taxon>Pterioidea</taxon>
        <taxon>Pteriidae</taxon>
        <taxon>Pinctada</taxon>
    </lineage>
</organism>
<feature type="domain" description="Glucose-methanol-choline oxidoreductase N-terminal" evidence="7">
    <location>
        <begin position="82"/>
        <end position="105"/>
    </location>
</feature>
<keyword evidence="10" id="KW-1185">Reference proteome</keyword>
<dbReference type="SUPFAM" id="SSF51905">
    <property type="entry name" value="FAD/NAD(P)-binding domain"/>
    <property type="match status" value="1"/>
</dbReference>
<accession>A0AA88XTQ1</accession>
<dbReference type="PANTHER" id="PTHR11552">
    <property type="entry name" value="GLUCOSE-METHANOL-CHOLINE GMC OXIDOREDUCTASE"/>
    <property type="match status" value="1"/>
</dbReference>
<evidence type="ECO:0000256" key="1">
    <source>
        <dbReference type="ARBA" id="ARBA00001974"/>
    </source>
</evidence>
<dbReference type="InterPro" id="IPR007867">
    <property type="entry name" value="GMC_OxRtase_C"/>
</dbReference>
<dbReference type="Pfam" id="PF13450">
    <property type="entry name" value="NAD_binding_8"/>
    <property type="match status" value="1"/>
</dbReference>
<evidence type="ECO:0000256" key="3">
    <source>
        <dbReference type="ARBA" id="ARBA00022630"/>
    </source>
</evidence>
<feature type="domain" description="Glucose-methanol-choline oxidoreductase N-terminal" evidence="8">
    <location>
        <begin position="257"/>
        <end position="271"/>
    </location>
</feature>
<dbReference type="InterPro" id="IPR012132">
    <property type="entry name" value="GMC_OxRdtase"/>
</dbReference>
<evidence type="ECO:0000313" key="9">
    <source>
        <dbReference type="EMBL" id="KAK3091685.1"/>
    </source>
</evidence>
<feature type="binding site" evidence="5">
    <location>
        <position position="222"/>
    </location>
    <ligand>
        <name>FAD</name>
        <dbReference type="ChEBI" id="CHEBI:57692"/>
    </ligand>
</feature>
<protein>
    <recommendedName>
        <fullName evidence="7 8">Glucose-methanol-choline oxidoreductase N-terminal domain-containing protein</fullName>
    </recommendedName>
</protein>
<evidence type="ECO:0000259" key="7">
    <source>
        <dbReference type="PROSITE" id="PS00623"/>
    </source>
</evidence>
<sequence length="489" mass="54082">MSRDFAVGAGPAGSVLANRLSEENATVLLLEAGDDETNQLMYDIPFNAAAAQQTSADWQYKTVPQKFSQKGMIKQRSFWPRGRGLGGTSLLNGLLYYRGSRYDYDDWAANGCTNWGYDDILPYFLKSEDMRSSIGIDPDYHSSGGPLAVSDATVTQIADQFFTAAKALGYKLIDCNGNNGDNEGFGRMQAIVGDGKRWNAAWGFLLPVMRRKNLHVTVRSHVTKVLFENKQAVGVSIIRNGLKTQIKARKEVILSAGSVGSPQILMLSGIGPRDHLDKMKIPVISDLPVGNNLNDHMMFYVPASLDKPLSLTNERVNTTWNNLIYHVFKTGILTSNAGVEAMGFIRAMPKKPGDRSPDVQFILVSSLAEQGDEYNHFNRKKEVINGFQTAMTPEGFSIAVLLLKPKSRGTIRLQSDDPFDYPRIDPRYLEEKADVQTYIEVKGVNGLRVVDASVMPKVPSGNTMAPTYMIAEKAADLIRGKYTVKSFKR</sequence>
<comment type="cofactor">
    <cofactor evidence="1 5">
        <name>FAD</name>
        <dbReference type="ChEBI" id="CHEBI:57692"/>
    </cofactor>
</comment>
<evidence type="ECO:0000256" key="6">
    <source>
        <dbReference type="RuleBase" id="RU003968"/>
    </source>
</evidence>
<keyword evidence="3 6" id="KW-0285">Flavoprotein</keyword>
<dbReference type="PROSITE" id="PS00624">
    <property type="entry name" value="GMC_OXRED_2"/>
    <property type="match status" value="1"/>
</dbReference>
<reference evidence="9" key="1">
    <citation type="submission" date="2019-08" db="EMBL/GenBank/DDBJ databases">
        <title>The improved chromosome-level genome for the pearl oyster Pinctada fucata martensii using PacBio sequencing and Hi-C.</title>
        <authorList>
            <person name="Zheng Z."/>
        </authorList>
    </citation>
    <scope>NUCLEOTIDE SEQUENCE</scope>
    <source>
        <strain evidence="9">ZZ-2019</strain>
        <tissue evidence="9">Adductor muscle</tissue>
    </source>
</reference>
<gene>
    <name evidence="9" type="ORF">FSP39_021858</name>
</gene>
<comment type="caution">
    <text evidence="9">The sequence shown here is derived from an EMBL/GenBank/DDBJ whole genome shotgun (WGS) entry which is preliminary data.</text>
</comment>
<keyword evidence="4 5" id="KW-0274">FAD</keyword>
<dbReference type="Pfam" id="PF00732">
    <property type="entry name" value="GMC_oxred_N"/>
    <property type="match status" value="1"/>
</dbReference>
<evidence type="ECO:0000256" key="4">
    <source>
        <dbReference type="ARBA" id="ARBA00022827"/>
    </source>
</evidence>
<dbReference type="GO" id="GO:0050660">
    <property type="term" value="F:flavin adenine dinucleotide binding"/>
    <property type="evidence" value="ECO:0007669"/>
    <property type="project" value="InterPro"/>
</dbReference>
<dbReference type="PIRSF" id="PIRSF000137">
    <property type="entry name" value="Alcohol_oxidase"/>
    <property type="match status" value="1"/>
</dbReference>
<dbReference type="InterPro" id="IPR036188">
    <property type="entry name" value="FAD/NAD-bd_sf"/>
</dbReference>
<dbReference type="Proteomes" id="UP001186944">
    <property type="component" value="Unassembled WGS sequence"/>
</dbReference>
<dbReference type="EMBL" id="VSWD01000010">
    <property type="protein sequence ID" value="KAK3091685.1"/>
    <property type="molecule type" value="Genomic_DNA"/>
</dbReference>
<dbReference type="AlphaFoldDB" id="A0AA88XTQ1"/>